<sequence>MKDKLSTLLDGSLDEHSMAAMFDTLKRDPSARRDWDTWCLIGDVLRGEQGGSQDFVSRVMAEVEREPVVFAPARAAASGARRSVWQSVMPVAASLMGVAAVGWVAHTISSQDTGGVELAAVSAPVVEQQASVVGLRQDARATTPDPHREYVFAHQAMSGGPLPGAVQYVRTVSELQPEAGR</sequence>
<keyword evidence="3" id="KW-1185">Reference proteome</keyword>
<evidence type="ECO:0000313" key="3">
    <source>
        <dbReference type="Proteomes" id="UP000603602"/>
    </source>
</evidence>
<protein>
    <submittedName>
        <fullName evidence="2">Sigma-E factor negative regulatory protein</fullName>
    </submittedName>
</protein>
<dbReference type="PANTHER" id="PTHR38104:SF1">
    <property type="entry name" value="ANTI-SIGMA-E FACTOR RSEA"/>
    <property type="match status" value="1"/>
</dbReference>
<comment type="caution">
    <text evidence="2">The sequence shown here is derived from an EMBL/GenBank/DDBJ whole genome shotgun (WGS) entry which is preliminary data.</text>
</comment>
<evidence type="ECO:0000259" key="1">
    <source>
        <dbReference type="Pfam" id="PF03872"/>
    </source>
</evidence>
<dbReference type="InterPro" id="IPR005572">
    <property type="entry name" value="Anti-sigma_E_RseA_N"/>
</dbReference>
<dbReference type="EMBL" id="JACYTO010000001">
    <property type="protein sequence ID" value="MBD8502789.1"/>
    <property type="molecule type" value="Genomic_DNA"/>
</dbReference>
<dbReference type="RefSeq" id="WP_187717546.1">
    <property type="nucleotide sequence ID" value="NZ_JACTAH010000001.1"/>
</dbReference>
<dbReference type="Gene3D" id="1.10.10.880">
    <property type="entry name" value="Anti sigma-E protein RseA, N-terminal domain"/>
    <property type="match status" value="1"/>
</dbReference>
<accession>A0ABR9BA09</accession>
<reference evidence="3" key="1">
    <citation type="submission" date="2023-07" db="EMBL/GenBank/DDBJ databases">
        <title>Thauera sp. CAU 1555 isolated from sand of Yaerae Beach.</title>
        <authorList>
            <person name="Kim W."/>
        </authorList>
    </citation>
    <scope>NUCLEOTIDE SEQUENCE [LARGE SCALE GENOMIC DNA]</scope>
    <source>
        <strain evidence="3">CAU 1555</strain>
    </source>
</reference>
<dbReference type="SUPFAM" id="SSF89069">
    <property type="entry name" value="N-terminal, cytoplasmic domain of anti-sigmaE factor RseA"/>
    <property type="match status" value="1"/>
</dbReference>
<dbReference type="CDD" id="cd16328">
    <property type="entry name" value="RseA_N"/>
    <property type="match status" value="1"/>
</dbReference>
<gene>
    <name evidence="2" type="ORF">IFO67_07820</name>
</gene>
<dbReference type="Proteomes" id="UP000603602">
    <property type="component" value="Unassembled WGS sequence"/>
</dbReference>
<feature type="domain" description="Anti sigma-E protein RseA N-terminal" evidence="1">
    <location>
        <begin position="2"/>
        <end position="80"/>
    </location>
</feature>
<dbReference type="InterPro" id="IPR052383">
    <property type="entry name" value="Anti-sigma-E_RseA-like"/>
</dbReference>
<proteinExistence type="predicted"/>
<dbReference type="InterPro" id="IPR036147">
    <property type="entry name" value="Anti-sigma_E_RseA_N_sf"/>
</dbReference>
<name>A0ABR9BA09_9RHOO</name>
<dbReference type="Pfam" id="PF03872">
    <property type="entry name" value="RseA_N"/>
    <property type="match status" value="1"/>
</dbReference>
<evidence type="ECO:0000313" key="2">
    <source>
        <dbReference type="EMBL" id="MBD8502789.1"/>
    </source>
</evidence>
<dbReference type="PANTHER" id="PTHR38104">
    <property type="match status" value="1"/>
</dbReference>
<organism evidence="2 3">
    <name type="scientific">Thauera sedimentorum</name>
    <dbReference type="NCBI Taxonomy" id="2767595"/>
    <lineage>
        <taxon>Bacteria</taxon>
        <taxon>Pseudomonadati</taxon>
        <taxon>Pseudomonadota</taxon>
        <taxon>Betaproteobacteria</taxon>
        <taxon>Rhodocyclales</taxon>
        <taxon>Zoogloeaceae</taxon>
        <taxon>Thauera</taxon>
    </lineage>
</organism>